<dbReference type="AlphaFoldDB" id="A0AAW6TUL0"/>
<comment type="similarity">
    <text evidence="1 2">Belongs to the UPF0102 family.</text>
</comment>
<name>A0AAW6TUL0_9BACT</name>
<dbReference type="SUPFAM" id="SSF52980">
    <property type="entry name" value="Restriction endonuclease-like"/>
    <property type="match status" value="1"/>
</dbReference>
<organism evidence="3 4">
    <name type="scientific">Anaerobaca lacustris</name>
    <dbReference type="NCBI Taxonomy" id="3044600"/>
    <lineage>
        <taxon>Bacteria</taxon>
        <taxon>Pseudomonadati</taxon>
        <taxon>Planctomycetota</taxon>
        <taxon>Phycisphaerae</taxon>
        <taxon>Sedimentisphaerales</taxon>
        <taxon>Anaerobacaceae</taxon>
        <taxon>Anaerobaca</taxon>
    </lineage>
</organism>
<accession>A0AAW6TUL0</accession>
<comment type="caution">
    <text evidence="3">The sequence shown here is derived from an EMBL/GenBank/DDBJ whole genome shotgun (WGS) entry which is preliminary data.</text>
</comment>
<gene>
    <name evidence="3" type="ORF">QJ522_10320</name>
</gene>
<dbReference type="PANTHER" id="PTHR34039">
    <property type="entry name" value="UPF0102 PROTEIN YRAN"/>
    <property type="match status" value="1"/>
</dbReference>
<dbReference type="PANTHER" id="PTHR34039:SF1">
    <property type="entry name" value="UPF0102 PROTEIN YRAN"/>
    <property type="match status" value="1"/>
</dbReference>
<dbReference type="RefSeq" id="WP_349244842.1">
    <property type="nucleotide sequence ID" value="NZ_JASCXX010000010.1"/>
</dbReference>
<dbReference type="NCBIfam" id="TIGR00252">
    <property type="entry name" value="YraN family protein"/>
    <property type="match status" value="1"/>
</dbReference>
<dbReference type="GO" id="GO:0003676">
    <property type="term" value="F:nucleic acid binding"/>
    <property type="evidence" value="ECO:0007669"/>
    <property type="project" value="InterPro"/>
</dbReference>
<dbReference type="EMBL" id="JASCXX010000010">
    <property type="protein sequence ID" value="MDI6449436.1"/>
    <property type="molecule type" value="Genomic_DNA"/>
</dbReference>
<dbReference type="InterPro" id="IPR011335">
    <property type="entry name" value="Restrct_endonuc-II-like"/>
</dbReference>
<dbReference type="NCBIfam" id="NF009154">
    <property type="entry name" value="PRK12497.3-3"/>
    <property type="match status" value="1"/>
</dbReference>
<evidence type="ECO:0000256" key="2">
    <source>
        <dbReference type="HAMAP-Rule" id="MF_00048"/>
    </source>
</evidence>
<reference evidence="3" key="1">
    <citation type="submission" date="2023-05" db="EMBL/GenBank/DDBJ databases">
        <title>Anaerotaeda fermentans gen. nov., sp. nov., a novel anaerobic planctomycete of the new family within the order Sedimentisphaerales isolated from Taman Peninsula, Russia.</title>
        <authorList>
            <person name="Khomyakova M.A."/>
            <person name="Merkel A.Y."/>
            <person name="Slobodkin A.I."/>
        </authorList>
    </citation>
    <scope>NUCLEOTIDE SEQUENCE</scope>
    <source>
        <strain evidence="3">M17dextr</strain>
    </source>
</reference>
<protein>
    <recommendedName>
        <fullName evidence="2">UPF0102 protein QJ522_10320</fullName>
    </recommendedName>
</protein>
<dbReference type="Pfam" id="PF02021">
    <property type="entry name" value="UPF0102"/>
    <property type="match status" value="1"/>
</dbReference>
<dbReference type="HAMAP" id="MF_00048">
    <property type="entry name" value="UPF0102"/>
    <property type="match status" value="1"/>
</dbReference>
<dbReference type="CDD" id="cd20736">
    <property type="entry name" value="PoNe_Nuclease"/>
    <property type="match status" value="1"/>
</dbReference>
<dbReference type="InterPro" id="IPR003509">
    <property type="entry name" value="UPF0102_YraN-like"/>
</dbReference>
<keyword evidence="4" id="KW-1185">Reference proteome</keyword>
<sequence length="129" mass="14941">MLLNRRKLLTDRTRLGRWGEKRTERFLKGKGFRTLARNFSCRTGELDLVMVDTDGTIVFVEVKTRTGERFVPAEAVVTSRKRRRIGRAARYFLAVHDIQDRVYRFDVVTIVLGDSGPPDIRHYEGAFVP</sequence>
<dbReference type="InterPro" id="IPR011856">
    <property type="entry name" value="tRNA_endonuc-like_dom_sf"/>
</dbReference>
<proteinExistence type="inferred from homology"/>
<dbReference type="NCBIfam" id="NF009150">
    <property type="entry name" value="PRK12497.1-3"/>
    <property type="match status" value="1"/>
</dbReference>
<evidence type="ECO:0000313" key="4">
    <source>
        <dbReference type="Proteomes" id="UP001431776"/>
    </source>
</evidence>
<dbReference type="Proteomes" id="UP001431776">
    <property type="component" value="Unassembled WGS sequence"/>
</dbReference>
<evidence type="ECO:0000313" key="3">
    <source>
        <dbReference type="EMBL" id="MDI6449436.1"/>
    </source>
</evidence>
<dbReference type="Gene3D" id="3.40.1350.10">
    <property type="match status" value="1"/>
</dbReference>
<evidence type="ECO:0000256" key="1">
    <source>
        <dbReference type="ARBA" id="ARBA00006738"/>
    </source>
</evidence>